<dbReference type="Proteomes" id="UP001430306">
    <property type="component" value="Unassembled WGS sequence"/>
</dbReference>
<gene>
    <name evidence="2" type="ORF">LOC71_05355</name>
</gene>
<protein>
    <submittedName>
        <fullName evidence="2">Uncharacterized protein</fullName>
    </submittedName>
</protein>
<evidence type="ECO:0000313" key="3">
    <source>
        <dbReference type="Proteomes" id="UP001430306"/>
    </source>
</evidence>
<comment type="caution">
    <text evidence="2">The sequence shown here is derived from an EMBL/GenBank/DDBJ whole genome shotgun (WGS) entry which is preliminary data.</text>
</comment>
<name>A0ABS8NDS1_9BACT</name>
<evidence type="ECO:0000256" key="1">
    <source>
        <dbReference type="SAM" id="MobiDB-lite"/>
    </source>
</evidence>
<feature type="compositionally biased region" description="Basic and acidic residues" evidence="1">
    <location>
        <begin position="1"/>
        <end position="24"/>
    </location>
</feature>
<proteinExistence type="predicted"/>
<reference evidence="2" key="1">
    <citation type="submission" date="2021-11" db="EMBL/GenBank/DDBJ databases">
        <title>Genome sequence.</title>
        <authorList>
            <person name="Sun Q."/>
        </authorList>
    </citation>
    <scope>NUCLEOTIDE SEQUENCE</scope>
    <source>
        <strain evidence="2">JC740</strain>
    </source>
</reference>
<organism evidence="2 3">
    <name type="scientific">Rhodopirellula halodulae</name>
    <dbReference type="NCBI Taxonomy" id="2894198"/>
    <lineage>
        <taxon>Bacteria</taxon>
        <taxon>Pseudomonadati</taxon>
        <taxon>Planctomycetota</taxon>
        <taxon>Planctomycetia</taxon>
        <taxon>Pirellulales</taxon>
        <taxon>Pirellulaceae</taxon>
        <taxon>Rhodopirellula</taxon>
    </lineage>
</organism>
<dbReference type="EMBL" id="JAJKFW010000012">
    <property type="protein sequence ID" value="MCC9641693.1"/>
    <property type="molecule type" value="Genomic_DNA"/>
</dbReference>
<feature type="region of interest" description="Disordered" evidence="1">
    <location>
        <begin position="1"/>
        <end position="28"/>
    </location>
</feature>
<evidence type="ECO:0000313" key="2">
    <source>
        <dbReference type="EMBL" id="MCC9641693.1"/>
    </source>
</evidence>
<sequence length="79" mass="8682">MIESKNHDGEPSRNEQKNDSKNDSNKSLAKVFLQYDSELATNANHPLADIDPCNRAKQRVNVIASVLARLAASRSVSDS</sequence>
<accession>A0ABS8NDS1</accession>
<keyword evidence="3" id="KW-1185">Reference proteome</keyword>